<keyword evidence="4" id="KW-1185">Reference proteome</keyword>
<reference evidence="3 4" key="1">
    <citation type="journal article" date="2004" name="Nature">
        <title>Genome sequence of the ultrasmall unicellular red alga Cyanidioschyzon merolae 10D.</title>
        <authorList>
            <person name="Matsuzaki M."/>
            <person name="Misumi O."/>
            <person name="Shin-i T."/>
            <person name="Maruyama S."/>
            <person name="Takahara M."/>
            <person name="Miyagishima S."/>
            <person name="Mori T."/>
            <person name="Nishida K."/>
            <person name="Yagisawa F."/>
            <person name="Nishida K."/>
            <person name="Yoshida Y."/>
            <person name="Nishimura Y."/>
            <person name="Nakao S."/>
            <person name="Kobayashi T."/>
            <person name="Momoyama Y."/>
            <person name="Higashiyama T."/>
            <person name="Minoda A."/>
            <person name="Sano M."/>
            <person name="Nomoto H."/>
            <person name="Oishi K."/>
            <person name="Hayashi H."/>
            <person name="Ohta F."/>
            <person name="Nishizaka S."/>
            <person name="Haga S."/>
            <person name="Miura S."/>
            <person name="Morishita T."/>
            <person name="Kabeya Y."/>
            <person name="Terasawa K."/>
            <person name="Suzuki Y."/>
            <person name="Ishii Y."/>
            <person name="Asakawa S."/>
            <person name="Takano H."/>
            <person name="Ohta N."/>
            <person name="Kuroiwa H."/>
            <person name="Tanaka K."/>
            <person name="Shimizu N."/>
            <person name="Sugano S."/>
            <person name="Sato N."/>
            <person name="Nozaki H."/>
            <person name="Ogasawara N."/>
            <person name="Kohara Y."/>
            <person name="Kuroiwa T."/>
        </authorList>
    </citation>
    <scope>NUCLEOTIDE SEQUENCE [LARGE SCALE GENOMIC DNA]</scope>
    <source>
        <strain evidence="3 4">10D</strain>
    </source>
</reference>
<dbReference type="Gramene" id="CMT441CT">
    <property type="protein sequence ID" value="CMT441CT"/>
    <property type="gene ID" value="CMT441C"/>
</dbReference>
<dbReference type="Pfam" id="PF01933">
    <property type="entry name" value="CofD"/>
    <property type="match status" value="1"/>
</dbReference>
<name>M1VMN8_CYAM1</name>
<dbReference type="InterPro" id="IPR010119">
    <property type="entry name" value="Gluconeogen_factor"/>
</dbReference>
<evidence type="ECO:0000256" key="1">
    <source>
        <dbReference type="ARBA" id="ARBA00022490"/>
    </source>
</evidence>
<dbReference type="OrthoDB" id="10267139at2759"/>
<dbReference type="Proteomes" id="UP000007014">
    <property type="component" value="Chromosome 20"/>
</dbReference>
<dbReference type="KEGG" id="cme:CYME_CMT441C"/>
<dbReference type="PANTHER" id="PTHR30135">
    <property type="entry name" value="UNCHARACTERIZED PROTEIN YVCK-RELATED"/>
    <property type="match status" value="1"/>
</dbReference>
<dbReference type="SUPFAM" id="SSF142338">
    <property type="entry name" value="CofD-like"/>
    <property type="match status" value="1"/>
</dbReference>
<dbReference type="eggNOG" id="ENOG502QQAU">
    <property type="taxonomic scope" value="Eukaryota"/>
</dbReference>
<dbReference type="GeneID" id="16998204"/>
<evidence type="ECO:0000256" key="2">
    <source>
        <dbReference type="SAM" id="MobiDB-lite"/>
    </source>
</evidence>
<dbReference type="EMBL" id="AP006502">
    <property type="protein sequence ID" value="BAM83378.1"/>
    <property type="molecule type" value="Genomic_DNA"/>
</dbReference>
<dbReference type="PANTHER" id="PTHR30135:SF3">
    <property type="entry name" value="GLUCONEOGENESIS FACTOR-RELATED"/>
    <property type="match status" value="1"/>
</dbReference>
<dbReference type="InterPro" id="IPR002882">
    <property type="entry name" value="CofD"/>
</dbReference>
<dbReference type="HOGENOM" id="CLU_425409_0_0_1"/>
<dbReference type="InterPro" id="IPR038136">
    <property type="entry name" value="CofD-like_dom_sf"/>
</dbReference>
<evidence type="ECO:0000313" key="4">
    <source>
        <dbReference type="Proteomes" id="UP000007014"/>
    </source>
</evidence>
<protein>
    <recommendedName>
        <fullName evidence="5">Gluconeogenesis factor</fullName>
    </recommendedName>
</protein>
<evidence type="ECO:0008006" key="5">
    <source>
        <dbReference type="Google" id="ProtNLM"/>
    </source>
</evidence>
<organism evidence="3 4">
    <name type="scientific">Cyanidioschyzon merolae (strain NIES-3377 / 10D)</name>
    <name type="common">Unicellular red alga</name>
    <dbReference type="NCBI Taxonomy" id="280699"/>
    <lineage>
        <taxon>Eukaryota</taxon>
        <taxon>Rhodophyta</taxon>
        <taxon>Bangiophyceae</taxon>
        <taxon>Cyanidiales</taxon>
        <taxon>Cyanidiaceae</taxon>
        <taxon>Cyanidioschyzon</taxon>
    </lineage>
</organism>
<keyword evidence="1" id="KW-0963">Cytoplasm</keyword>
<dbReference type="Gene3D" id="3.40.50.10680">
    <property type="entry name" value="CofD-like domains"/>
    <property type="match status" value="1"/>
</dbReference>
<dbReference type="AlphaFoldDB" id="M1VMN8"/>
<dbReference type="RefSeq" id="XP_005539414.1">
    <property type="nucleotide sequence ID" value="XM_005539357.1"/>
</dbReference>
<feature type="region of interest" description="Disordered" evidence="2">
    <location>
        <begin position="1"/>
        <end position="28"/>
    </location>
</feature>
<gene>
    <name evidence="3" type="ORF">CYME_CMT441C</name>
</gene>
<proteinExistence type="predicted"/>
<reference evidence="3 4" key="2">
    <citation type="journal article" date="2007" name="BMC Biol.">
        <title>A 100%-complete sequence reveals unusually simple genomic features in the hot-spring red alga Cyanidioschyzon merolae.</title>
        <authorList>
            <person name="Nozaki H."/>
            <person name="Takano H."/>
            <person name="Misumi O."/>
            <person name="Terasawa K."/>
            <person name="Matsuzaki M."/>
            <person name="Maruyama S."/>
            <person name="Nishida K."/>
            <person name="Yagisawa F."/>
            <person name="Yoshida Y."/>
            <person name="Fujiwara T."/>
            <person name="Takio S."/>
            <person name="Tamura K."/>
            <person name="Chung S.J."/>
            <person name="Nakamura S."/>
            <person name="Kuroiwa H."/>
            <person name="Tanaka K."/>
            <person name="Sato N."/>
            <person name="Kuroiwa T."/>
        </authorList>
    </citation>
    <scope>NUCLEOTIDE SEQUENCE [LARGE SCALE GENOMIC DNA]</scope>
    <source>
        <strain evidence="3 4">10D</strain>
    </source>
</reference>
<dbReference type="GO" id="GO:0043743">
    <property type="term" value="F:LPPG:FO 2-phospho-L-lactate transferase activity"/>
    <property type="evidence" value="ECO:0007669"/>
    <property type="project" value="InterPro"/>
</dbReference>
<evidence type="ECO:0000313" key="3">
    <source>
        <dbReference type="EMBL" id="BAM83378.1"/>
    </source>
</evidence>
<sequence length="644" mass="68744">MLASVRTGREKGANGVSRARGALAPPGSLQVDAAQPHRYVCFHEFAVHKMNLKPSSEATGRAYVFQTALVSVFGSDASRSPRLESPRVPHRRRHCNPCFVSEWTVWRRNAPAMLMLKHGTISGASVACEPRLGARGRLSTRTHTSLRSPRKARYRRSIGSALLCQMDHAGATRKPPRLVLLGGGTGMHRLLHGLVYWSQVHMPLDITAVICTSDDGGSTGRIRAELGMPAMGDIRNALEGVCSALALSARCNAEVSGSERYDSAADANASSTAEDIAWWRLLGHRLGTGSIRVETNGEQALTGHALGNLVLAALYESCGRRCSRAVQAFCHLLGIPVERCRIWPASDDLLELVGSKASSPGSNPRHSGSKPVCETIRGESNFARSPGRLFQVHVERTAAANGTTASTNDDTRGEPSACPEALEAIRTADAIILGPGSLFTSIAAVAAITPIRDAIRKWSSVDPRSPKRPIYVCNLWTEPGETDGMDVWAHVDALRAILDAEESEFEQPASRIPLQVLIDVSQVQSHAVEASLVEPQHREVSVATKSSQTHPVLVSLLPSSSSSSSSSSAAAAAATESLIIEAHSGVSFQVDRLRAPSEESAASGAMLSTSKPPGHDPHLLTRALLRLLFHQRHTGAASTATVGK</sequence>
<accession>M1VMN8</accession>